<sequence>MKLNSVFCLVMSMNYLSNVAYALDIQEASKMTDSYLKGHYSQLDDLYKDLHQNPELGYQEVRTTKILANNMRKIGFQVTDNIGGTGFVAIYKNGDGPTVMVRTELDALPMQEKTGLPYASMAKQKDQDGKETYVAHSCGHDIHMASWFGSASALVNMKDQWQGTLMFVAQPAEEKITGASAMINDGIFKKFGKPDYAFALHTSPMEYGLVSFKPGVQTSNGDSFSITFKGKGGHGSMPEKTIDPIVIAARFVTDVQTLISRETSPNKFGVVTIGSFNSGSSGNIIPDMAKIQGTLRTYDNNVRKNLIDGIVRFAKASADMAKAPLPDVVIGENKVDSIVNDSSLSESTAKVFKARFGNHFTEAKEPSSASEDFSVFVNAGIPAVYFNIGVYSPEQIKQWEREGVEIPSNHSPLFAPVPEPTIRTGVEAMTLAVMNALDNHVGKKL</sequence>
<dbReference type="GO" id="GO:0019877">
    <property type="term" value="P:diaminopimelate biosynthetic process"/>
    <property type="evidence" value="ECO:0007669"/>
    <property type="project" value="UniProtKB-ARBA"/>
</dbReference>
<dbReference type="InterPro" id="IPR002933">
    <property type="entry name" value="Peptidase_M20"/>
</dbReference>
<evidence type="ECO:0000256" key="3">
    <source>
        <dbReference type="SAM" id="SignalP"/>
    </source>
</evidence>
<dbReference type="RefSeq" id="WP_168362717.1">
    <property type="nucleotide sequence ID" value="NZ_CP033622.1"/>
</dbReference>
<dbReference type="GO" id="GO:0046872">
    <property type="term" value="F:metal ion binding"/>
    <property type="evidence" value="ECO:0007669"/>
    <property type="project" value="UniProtKB-KW"/>
</dbReference>
<dbReference type="Pfam" id="PF07687">
    <property type="entry name" value="M20_dimer"/>
    <property type="match status" value="1"/>
</dbReference>
<dbReference type="PANTHER" id="PTHR11014">
    <property type="entry name" value="PEPTIDASE M20 FAMILY MEMBER"/>
    <property type="match status" value="1"/>
</dbReference>
<accession>A0AAE6YZV1</accession>
<dbReference type="SUPFAM" id="SSF55031">
    <property type="entry name" value="Bacterial exopeptidase dimerisation domain"/>
    <property type="match status" value="1"/>
</dbReference>
<dbReference type="EMBL" id="CP033622">
    <property type="protein sequence ID" value="QIZ51479.1"/>
    <property type="molecule type" value="Genomic_DNA"/>
</dbReference>
<dbReference type="SUPFAM" id="SSF53187">
    <property type="entry name" value="Zn-dependent exopeptidases"/>
    <property type="match status" value="1"/>
</dbReference>
<dbReference type="FunFam" id="3.30.70.360:FF:000001">
    <property type="entry name" value="N-acetyldiaminopimelate deacetylase"/>
    <property type="match status" value="1"/>
</dbReference>
<dbReference type="Pfam" id="PF01546">
    <property type="entry name" value="Peptidase_M20"/>
    <property type="match status" value="1"/>
</dbReference>
<feature type="binding site" evidence="2">
    <location>
        <position position="174"/>
    </location>
    <ligand>
        <name>Mn(2+)</name>
        <dbReference type="ChEBI" id="CHEBI:29035"/>
        <label>2</label>
    </ligand>
</feature>
<dbReference type="PIRSF" id="PIRSF005962">
    <property type="entry name" value="Pept_M20D_amidohydro"/>
    <property type="match status" value="1"/>
</dbReference>
<dbReference type="Gene3D" id="3.40.630.10">
    <property type="entry name" value="Zn peptidases"/>
    <property type="match status" value="1"/>
</dbReference>
<feature type="binding site" evidence="2">
    <location>
        <position position="138"/>
    </location>
    <ligand>
        <name>Mn(2+)</name>
        <dbReference type="ChEBI" id="CHEBI:29035"/>
        <label>2</label>
    </ligand>
</feature>
<keyword evidence="2" id="KW-0464">Manganese</keyword>
<evidence type="ECO:0000259" key="4">
    <source>
        <dbReference type="Pfam" id="PF07687"/>
    </source>
</evidence>
<dbReference type="InterPro" id="IPR011650">
    <property type="entry name" value="Peptidase_M20_dimer"/>
</dbReference>
<evidence type="ECO:0000256" key="2">
    <source>
        <dbReference type="PIRSR" id="PIRSR005962-1"/>
    </source>
</evidence>
<keyword evidence="1" id="KW-0378">Hydrolase</keyword>
<gene>
    <name evidence="5" type="ORF">DWG24_12235</name>
</gene>
<protein>
    <submittedName>
        <fullName evidence="5">Amidohydrolase</fullName>
    </submittedName>
</protein>
<dbReference type="AlphaFoldDB" id="A0AAE6YZV1"/>
<dbReference type="Gene3D" id="3.30.70.360">
    <property type="match status" value="1"/>
</dbReference>
<dbReference type="InterPro" id="IPR017439">
    <property type="entry name" value="Amidohydrolase"/>
</dbReference>
<comment type="cofactor">
    <cofactor evidence="2">
        <name>Mn(2+)</name>
        <dbReference type="ChEBI" id="CHEBI:29035"/>
    </cofactor>
    <text evidence="2">The Mn(2+) ion enhances activity.</text>
</comment>
<feature type="chain" id="PRO_5042123803" evidence="3">
    <location>
        <begin position="23"/>
        <end position="445"/>
    </location>
</feature>
<name>A0AAE6YZV1_9GAMM</name>
<evidence type="ECO:0000313" key="5">
    <source>
        <dbReference type="EMBL" id="QIZ51479.1"/>
    </source>
</evidence>
<feature type="binding site" evidence="2">
    <location>
        <position position="201"/>
    </location>
    <ligand>
        <name>Mn(2+)</name>
        <dbReference type="ChEBI" id="CHEBI:29035"/>
        <label>2</label>
    </ligand>
</feature>
<keyword evidence="2" id="KW-0479">Metal-binding</keyword>
<evidence type="ECO:0000256" key="1">
    <source>
        <dbReference type="ARBA" id="ARBA00022801"/>
    </source>
</evidence>
<dbReference type="PANTHER" id="PTHR11014:SF63">
    <property type="entry name" value="METALLOPEPTIDASE, PUTATIVE (AFU_ORTHOLOGUE AFUA_6G09600)-RELATED"/>
    <property type="match status" value="1"/>
</dbReference>
<keyword evidence="3" id="KW-0732">Signal</keyword>
<feature type="signal peptide" evidence="3">
    <location>
        <begin position="1"/>
        <end position="22"/>
    </location>
</feature>
<feature type="binding site" evidence="2">
    <location>
        <position position="140"/>
    </location>
    <ligand>
        <name>Mn(2+)</name>
        <dbReference type="ChEBI" id="CHEBI:29035"/>
        <label>2</label>
    </ligand>
</feature>
<evidence type="ECO:0000313" key="6">
    <source>
        <dbReference type="Proteomes" id="UP000500801"/>
    </source>
</evidence>
<proteinExistence type="predicted"/>
<organism evidence="5 6">
    <name type="scientific">Dickeya zeae</name>
    <dbReference type="NCBI Taxonomy" id="204042"/>
    <lineage>
        <taxon>Bacteria</taxon>
        <taxon>Pseudomonadati</taxon>
        <taxon>Pseudomonadota</taxon>
        <taxon>Gammaproteobacteria</taxon>
        <taxon>Enterobacterales</taxon>
        <taxon>Pectobacteriaceae</taxon>
        <taxon>Dickeya</taxon>
    </lineage>
</organism>
<dbReference type="GO" id="GO:0050118">
    <property type="term" value="F:N-acetyldiaminopimelate deacetylase activity"/>
    <property type="evidence" value="ECO:0007669"/>
    <property type="project" value="UniProtKB-ARBA"/>
</dbReference>
<dbReference type="InterPro" id="IPR036264">
    <property type="entry name" value="Bact_exopeptidase_dim_dom"/>
</dbReference>
<dbReference type="Proteomes" id="UP000500801">
    <property type="component" value="Chromosome"/>
</dbReference>
<dbReference type="NCBIfam" id="TIGR01891">
    <property type="entry name" value="amidohydrolases"/>
    <property type="match status" value="1"/>
</dbReference>
<feature type="binding site" evidence="2">
    <location>
        <position position="410"/>
    </location>
    <ligand>
        <name>Mn(2+)</name>
        <dbReference type="ChEBI" id="CHEBI:29035"/>
        <label>2</label>
    </ligand>
</feature>
<reference evidence="5 6" key="1">
    <citation type="submission" date="2018-11" db="EMBL/GenBank/DDBJ databases">
        <title>Complete genome sequence of Dickeya zeae strain CE1 infecting Canna edulis Ker-Gawl. in China.</title>
        <authorList>
            <person name="Zhang J."/>
            <person name="Lin B."/>
            <person name="Shen H."/>
            <person name="Jiang S."/>
            <person name="Pu X."/>
            <person name="Sun D."/>
        </authorList>
    </citation>
    <scope>NUCLEOTIDE SEQUENCE [LARGE SCALE GENOMIC DNA]</scope>
    <source>
        <strain evidence="5 6">CE1</strain>
    </source>
</reference>
<feature type="domain" description="Peptidase M20 dimerisation" evidence="4">
    <location>
        <begin position="222"/>
        <end position="316"/>
    </location>
</feature>